<evidence type="ECO:0000256" key="3">
    <source>
        <dbReference type="ARBA" id="ARBA00022741"/>
    </source>
</evidence>
<dbReference type="PANTHER" id="PTHR21060:SF15">
    <property type="entry name" value="ACETATE KINASE-RELATED"/>
    <property type="match status" value="1"/>
</dbReference>
<feature type="site" description="Transition state stabilizer" evidence="6">
    <location>
        <position position="238"/>
    </location>
</feature>
<comment type="cofactor">
    <cofactor evidence="6">
        <name>Mg(2+)</name>
        <dbReference type="ChEBI" id="CHEBI:18420"/>
    </cofactor>
    <cofactor evidence="6">
        <name>Mn(2+)</name>
        <dbReference type="ChEBI" id="CHEBI:29035"/>
    </cofactor>
    <text evidence="6">Mg(2+). Can also accept Mn(2+).</text>
</comment>
<dbReference type="Gene3D" id="3.30.420.40">
    <property type="match status" value="2"/>
</dbReference>
<dbReference type="GO" id="GO:0008776">
    <property type="term" value="F:acetate kinase activity"/>
    <property type="evidence" value="ECO:0007669"/>
    <property type="project" value="UniProtKB-UniRule"/>
</dbReference>
<comment type="function">
    <text evidence="6">Catalyzes the formation of acetyl phosphate from acetate and ATP. Can also catalyze the reverse reaction.</text>
</comment>
<keyword evidence="6" id="KW-0963">Cytoplasm</keyword>
<dbReference type="HAMAP" id="MF_00020">
    <property type="entry name" value="Acetate_kinase"/>
    <property type="match status" value="1"/>
</dbReference>
<dbReference type="UniPathway" id="UPA00340">
    <property type="reaction ID" value="UER00458"/>
</dbReference>
<evidence type="ECO:0000256" key="6">
    <source>
        <dbReference type="HAMAP-Rule" id="MF_00020"/>
    </source>
</evidence>
<feature type="binding site" evidence="6">
    <location>
        <position position="90"/>
    </location>
    <ligand>
        <name>substrate</name>
    </ligand>
</feature>
<feature type="binding site" evidence="6">
    <location>
        <begin position="205"/>
        <end position="209"/>
    </location>
    <ligand>
        <name>ATP</name>
        <dbReference type="ChEBI" id="CHEBI:30616"/>
    </ligand>
</feature>
<comment type="caution">
    <text evidence="8">The sequence shown here is derived from an EMBL/GenBank/DDBJ whole genome shotgun (WGS) entry which is preliminary data.</text>
</comment>
<dbReference type="Pfam" id="PF00871">
    <property type="entry name" value="Acetate_kinase"/>
    <property type="match status" value="1"/>
</dbReference>
<dbReference type="GO" id="GO:0000287">
    <property type="term" value="F:magnesium ion binding"/>
    <property type="evidence" value="ECO:0007669"/>
    <property type="project" value="UniProtKB-UniRule"/>
</dbReference>
<dbReference type="PANTHER" id="PTHR21060">
    <property type="entry name" value="ACETATE KINASE"/>
    <property type="match status" value="1"/>
</dbReference>
<dbReference type="InterPro" id="IPR043129">
    <property type="entry name" value="ATPase_NBD"/>
</dbReference>
<dbReference type="GO" id="GO:0006085">
    <property type="term" value="P:acetyl-CoA biosynthetic process"/>
    <property type="evidence" value="ECO:0007669"/>
    <property type="project" value="UniProtKB-UniRule"/>
</dbReference>
<dbReference type="PIRSF" id="PIRSF000722">
    <property type="entry name" value="Acetate_prop_kin"/>
    <property type="match status" value="1"/>
</dbReference>
<feature type="binding site" evidence="6">
    <location>
        <position position="7"/>
    </location>
    <ligand>
        <name>Mg(2+)</name>
        <dbReference type="ChEBI" id="CHEBI:18420"/>
    </ligand>
</feature>
<evidence type="ECO:0000256" key="7">
    <source>
        <dbReference type="RuleBase" id="RU003835"/>
    </source>
</evidence>
<proteinExistence type="inferred from homology"/>
<sequence length="394" mass="43804">MNILVLNAGSSSLKYQLIEMPSERVKCIGIVERIGMNDAIFTHEKGSQEYSEVLPILNHEIGLKKIAKTLMDDKIGVINSVDEIEAVGHRVVHGGNKFSKTVIVNREVKDNIRELFDLAPLHNPANLTGIEIAETIFTSAKQIAIFDTAFHQTMPKKAYQFAIPNMYLHQHHIRAYGFHGTSHKYVSEKATEFLNKKTSKIITIHLGNGCSMAAIKDGKTIDTSMGFGPMNGLIMGTRSGDIDPSVIFFLMKKFDKNVEEINKLLQKESGMLGLTGHSDLREISEKAANGDENCKNALQLAAYRIQKFIGSFVAALNGIDAIVFTAGIGENSDLMRKLTCDNLDFLGIDLDAKKNKIRSKEIREIQKENAKVKILVIPTNEEIEIAKQSYQVLK</sequence>
<dbReference type="InterPro" id="IPR023865">
    <property type="entry name" value="Aliphatic_acid_kinase_CS"/>
</dbReference>
<feature type="active site" description="Proton donor/acceptor" evidence="6">
    <location>
        <position position="147"/>
    </location>
</feature>
<comment type="subunit">
    <text evidence="6">Homodimer.</text>
</comment>
<dbReference type="PRINTS" id="PR00471">
    <property type="entry name" value="ACETATEKNASE"/>
</dbReference>
<comment type="similarity">
    <text evidence="1 6 7">Belongs to the acetokinase family.</text>
</comment>
<feature type="binding site" evidence="6">
    <location>
        <begin position="279"/>
        <end position="281"/>
    </location>
    <ligand>
        <name>ATP</name>
        <dbReference type="ChEBI" id="CHEBI:30616"/>
    </ligand>
</feature>
<feature type="binding site" evidence="6">
    <location>
        <position position="14"/>
    </location>
    <ligand>
        <name>ATP</name>
        <dbReference type="ChEBI" id="CHEBI:30616"/>
    </ligand>
</feature>
<dbReference type="GO" id="GO:0005737">
    <property type="term" value="C:cytoplasm"/>
    <property type="evidence" value="ECO:0007669"/>
    <property type="project" value="UniProtKB-SubCell"/>
</dbReference>
<feature type="site" description="Transition state stabilizer" evidence="6">
    <location>
        <position position="179"/>
    </location>
</feature>
<feature type="binding site" evidence="6">
    <location>
        <begin position="327"/>
        <end position="331"/>
    </location>
    <ligand>
        <name>ATP</name>
        <dbReference type="ChEBI" id="CHEBI:30616"/>
    </ligand>
</feature>
<dbReference type="Proteomes" id="UP000245670">
    <property type="component" value="Unassembled WGS sequence"/>
</dbReference>
<keyword evidence="5 6" id="KW-0067">ATP-binding</keyword>
<evidence type="ECO:0000256" key="5">
    <source>
        <dbReference type="ARBA" id="ARBA00022840"/>
    </source>
</evidence>
<dbReference type="CDD" id="cd24010">
    <property type="entry name" value="ASKHA_NBD_AcK_PK"/>
    <property type="match status" value="1"/>
</dbReference>
<evidence type="ECO:0000313" key="9">
    <source>
        <dbReference type="Proteomes" id="UP000245670"/>
    </source>
</evidence>
<dbReference type="InterPro" id="IPR000890">
    <property type="entry name" value="Aliphatic_acid_kin_short-chain"/>
</dbReference>
<reference evidence="8 9" key="1">
    <citation type="submission" date="2018-05" db="EMBL/GenBank/DDBJ databases">
        <title>Polaribacter aquimarinus sp. nov., isolated from sediment in a sediment of sea.</title>
        <authorList>
            <person name="Lu D."/>
        </authorList>
    </citation>
    <scope>NUCLEOTIDE SEQUENCE [LARGE SCALE GENOMIC DNA]</scope>
    <source>
        <strain evidence="8 9">ZY113</strain>
    </source>
</reference>
<feature type="binding site" evidence="6">
    <location>
        <position position="381"/>
    </location>
    <ligand>
        <name>Mg(2+)</name>
        <dbReference type="ChEBI" id="CHEBI:18420"/>
    </ligand>
</feature>
<name>A0A2U2JD96_9FLAO</name>
<dbReference type="InterPro" id="IPR004372">
    <property type="entry name" value="Ac/propionate_kinase"/>
</dbReference>
<comment type="catalytic activity">
    <reaction evidence="6">
        <text>acetate + ATP = acetyl phosphate + ADP</text>
        <dbReference type="Rhea" id="RHEA:11352"/>
        <dbReference type="ChEBI" id="CHEBI:22191"/>
        <dbReference type="ChEBI" id="CHEBI:30089"/>
        <dbReference type="ChEBI" id="CHEBI:30616"/>
        <dbReference type="ChEBI" id="CHEBI:456216"/>
        <dbReference type="EC" id="2.7.2.1"/>
    </reaction>
</comment>
<dbReference type="OrthoDB" id="9802453at2"/>
<keyword evidence="3 6" id="KW-0547">Nucleotide-binding</keyword>
<dbReference type="RefSeq" id="WP_109403236.1">
    <property type="nucleotide sequence ID" value="NZ_QFFG01000001.1"/>
</dbReference>
<gene>
    <name evidence="6" type="primary">ackA</name>
    <name evidence="8" type="ORF">DIS07_00370</name>
</gene>
<evidence type="ECO:0000256" key="4">
    <source>
        <dbReference type="ARBA" id="ARBA00022777"/>
    </source>
</evidence>
<keyword evidence="9" id="KW-1185">Reference proteome</keyword>
<dbReference type="EMBL" id="QFFG01000001">
    <property type="protein sequence ID" value="PWG06320.1"/>
    <property type="molecule type" value="Genomic_DNA"/>
</dbReference>
<organism evidence="8 9">
    <name type="scientific">Polaribacter aquimarinus</name>
    <dbReference type="NCBI Taxonomy" id="2100726"/>
    <lineage>
        <taxon>Bacteria</taxon>
        <taxon>Pseudomonadati</taxon>
        <taxon>Bacteroidota</taxon>
        <taxon>Flavobacteriia</taxon>
        <taxon>Flavobacteriales</taxon>
        <taxon>Flavobacteriaceae</taxon>
    </lineage>
</organism>
<evidence type="ECO:0000256" key="2">
    <source>
        <dbReference type="ARBA" id="ARBA00022679"/>
    </source>
</evidence>
<dbReference type="PROSITE" id="PS01075">
    <property type="entry name" value="ACETATE_KINASE_1"/>
    <property type="match status" value="1"/>
</dbReference>
<comment type="subcellular location">
    <subcellularLocation>
        <location evidence="6">Cytoplasm</location>
    </subcellularLocation>
</comment>
<keyword evidence="6" id="KW-0460">Magnesium</keyword>
<dbReference type="GO" id="GO:0005524">
    <property type="term" value="F:ATP binding"/>
    <property type="evidence" value="ECO:0007669"/>
    <property type="project" value="UniProtKB-KW"/>
</dbReference>
<dbReference type="AlphaFoldDB" id="A0A2U2JD96"/>
<evidence type="ECO:0000256" key="1">
    <source>
        <dbReference type="ARBA" id="ARBA00008748"/>
    </source>
</evidence>
<keyword evidence="2 6" id="KW-0808">Transferase</keyword>
<dbReference type="PROSITE" id="PS01076">
    <property type="entry name" value="ACETATE_KINASE_2"/>
    <property type="match status" value="1"/>
</dbReference>
<accession>A0A2U2JD96</accession>
<keyword evidence="4 6" id="KW-0418">Kinase</keyword>
<protein>
    <recommendedName>
        <fullName evidence="6">Acetate kinase</fullName>
        <ecNumber evidence="6">2.7.2.1</ecNumber>
    </recommendedName>
    <alternativeName>
        <fullName evidence="6">Acetokinase</fullName>
    </alternativeName>
</protein>
<dbReference type="NCBIfam" id="TIGR00016">
    <property type="entry name" value="ackA"/>
    <property type="match status" value="1"/>
</dbReference>
<dbReference type="SUPFAM" id="SSF53067">
    <property type="entry name" value="Actin-like ATPase domain"/>
    <property type="match status" value="2"/>
</dbReference>
<dbReference type="EC" id="2.7.2.1" evidence="6"/>
<comment type="pathway">
    <text evidence="6">Metabolic intermediate biosynthesis; acetyl-CoA biosynthesis; acetyl-CoA from acetate: step 1/2.</text>
</comment>
<evidence type="ECO:0000313" key="8">
    <source>
        <dbReference type="EMBL" id="PWG06320.1"/>
    </source>
</evidence>
<dbReference type="GO" id="GO:0006083">
    <property type="term" value="P:acetate metabolic process"/>
    <property type="evidence" value="ECO:0007669"/>
    <property type="project" value="TreeGrafter"/>
</dbReference>
<keyword evidence="6" id="KW-0479">Metal-binding</keyword>